<feature type="transmembrane region" description="Helical" evidence="4">
    <location>
        <begin position="256"/>
        <end position="276"/>
    </location>
</feature>
<accession>A0AAN7BRR2</accession>
<reference evidence="6" key="1">
    <citation type="journal article" date="2023" name="Mol. Phylogenet. Evol.">
        <title>Genome-scale phylogeny and comparative genomics of the fungal order Sordariales.</title>
        <authorList>
            <person name="Hensen N."/>
            <person name="Bonometti L."/>
            <person name="Westerberg I."/>
            <person name="Brannstrom I.O."/>
            <person name="Guillou S."/>
            <person name="Cros-Aarteil S."/>
            <person name="Calhoun S."/>
            <person name="Haridas S."/>
            <person name="Kuo A."/>
            <person name="Mondo S."/>
            <person name="Pangilinan J."/>
            <person name="Riley R."/>
            <person name="LaButti K."/>
            <person name="Andreopoulos B."/>
            <person name="Lipzen A."/>
            <person name="Chen C."/>
            <person name="Yan M."/>
            <person name="Daum C."/>
            <person name="Ng V."/>
            <person name="Clum A."/>
            <person name="Steindorff A."/>
            <person name="Ohm R.A."/>
            <person name="Martin F."/>
            <person name="Silar P."/>
            <person name="Natvig D.O."/>
            <person name="Lalanne C."/>
            <person name="Gautier V."/>
            <person name="Ament-Velasquez S.L."/>
            <person name="Kruys A."/>
            <person name="Hutchinson M.I."/>
            <person name="Powell A.J."/>
            <person name="Barry K."/>
            <person name="Miller A.N."/>
            <person name="Grigoriev I.V."/>
            <person name="Debuchy R."/>
            <person name="Gladieux P."/>
            <person name="Hiltunen Thoren M."/>
            <person name="Johannesson H."/>
        </authorList>
    </citation>
    <scope>NUCLEOTIDE SEQUENCE</scope>
    <source>
        <strain evidence="6">CBS 990.96</strain>
    </source>
</reference>
<dbReference type="GO" id="GO:0006886">
    <property type="term" value="P:intracellular protein transport"/>
    <property type="evidence" value="ECO:0007669"/>
    <property type="project" value="InterPro"/>
</dbReference>
<dbReference type="PROSITE" id="PS50192">
    <property type="entry name" value="T_SNARE"/>
    <property type="match status" value="1"/>
</dbReference>
<dbReference type="GO" id="GO:0012505">
    <property type="term" value="C:endomembrane system"/>
    <property type="evidence" value="ECO:0007669"/>
    <property type="project" value="TreeGrafter"/>
</dbReference>
<dbReference type="PROSITE" id="PS00914">
    <property type="entry name" value="SYNTAXIN"/>
    <property type="match status" value="1"/>
</dbReference>
<evidence type="ECO:0000313" key="6">
    <source>
        <dbReference type="EMBL" id="KAK4228314.1"/>
    </source>
</evidence>
<protein>
    <submittedName>
        <fullName evidence="6">t-SNARE</fullName>
    </submittedName>
</protein>
<dbReference type="SMART" id="SM00503">
    <property type="entry name" value="SynN"/>
    <property type="match status" value="1"/>
</dbReference>
<dbReference type="PANTHER" id="PTHR19957:SF38">
    <property type="entry name" value="LD27581P"/>
    <property type="match status" value="1"/>
</dbReference>
<reference evidence="6" key="2">
    <citation type="submission" date="2023-05" db="EMBL/GenBank/DDBJ databases">
        <authorList>
            <consortium name="Lawrence Berkeley National Laboratory"/>
            <person name="Steindorff A."/>
            <person name="Hensen N."/>
            <person name="Bonometti L."/>
            <person name="Westerberg I."/>
            <person name="Brannstrom I.O."/>
            <person name="Guillou S."/>
            <person name="Cros-Aarteil S."/>
            <person name="Calhoun S."/>
            <person name="Haridas S."/>
            <person name="Kuo A."/>
            <person name="Mondo S."/>
            <person name="Pangilinan J."/>
            <person name="Riley R."/>
            <person name="Labutti K."/>
            <person name="Andreopoulos B."/>
            <person name="Lipzen A."/>
            <person name="Chen C."/>
            <person name="Yanf M."/>
            <person name="Daum C."/>
            <person name="Ng V."/>
            <person name="Clum A."/>
            <person name="Ohm R."/>
            <person name="Martin F."/>
            <person name="Silar P."/>
            <person name="Natvig D."/>
            <person name="Lalanne C."/>
            <person name="Gautier V."/>
            <person name="Ament-Velasquez S.L."/>
            <person name="Kruys A."/>
            <person name="Hutchinson M.I."/>
            <person name="Powell A.J."/>
            <person name="Barry K."/>
            <person name="Miller A.N."/>
            <person name="Grigoriev I.V."/>
            <person name="Debuchy R."/>
            <person name="Gladieux P."/>
            <person name="Thoren M.H."/>
            <person name="Johannesson H."/>
        </authorList>
    </citation>
    <scope>NUCLEOTIDE SEQUENCE</scope>
    <source>
        <strain evidence="6">CBS 990.96</strain>
    </source>
</reference>
<name>A0AAN7BRR2_9PEZI</name>
<gene>
    <name evidence="6" type="ORF">QBC38DRAFT_454394</name>
</gene>
<evidence type="ECO:0000259" key="5">
    <source>
        <dbReference type="PROSITE" id="PS50192"/>
    </source>
</evidence>
<dbReference type="InterPro" id="IPR006012">
    <property type="entry name" value="Syntaxin/epimorphin_CS"/>
</dbReference>
<evidence type="ECO:0000256" key="1">
    <source>
        <dbReference type="ARBA" id="ARBA00009063"/>
    </source>
</evidence>
<keyword evidence="4" id="KW-1133">Transmembrane helix</keyword>
<dbReference type="CDD" id="cd15840">
    <property type="entry name" value="SNARE_Qa"/>
    <property type="match status" value="1"/>
</dbReference>
<proteinExistence type="inferred from homology"/>
<dbReference type="Pfam" id="PF14523">
    <property type="entry name" value="Syntaxin_2"/>
    <property type="match status" value="1"/>
</dbReference>
<dbReference type="GO" id="GO:0006896">
    <property type="term" value="P:Golgi to vacuole transport"/>
    <property type="evidence" value="ECO:0007669"/>
    <property type="project" value="TreeGrafter"/>
</dbReference>
<dbReference type="GO" id="GO:0031201">
    <property type="term" value="C:SNARE complex"/>
    <property type="evidence" value="ECO:0007669"/>
    <property type="project" value="TreeGrafter"/>
</dbReference>
<dbReference type="InterPro" id="IPR006011">
    <property type="entry name" value="Syntaxin_N"/>
</dbReference>
<dbReference type="SUPFAM" id="SSF47661">
    <property type="entry name" value="t-snare proteins"/>
    <property type="match status" value="1"/>
</dbReference>
<dbReference type="InterPro" id="IPR010989">
    <property type="entry name" value="SNARE"/>
</dbReference>
<dbReference type="SMART" id="SM00397">
    <property type="entry name" value="t_SNARE"/>
    <property type="match status" value="1"/>
</dbReference>
<feature type="domain" description="T-SNARE coiled-coil homology" evidence="5">
    <location>
        <begin position="183"/>
        <end position="245"/>
    </location>
</feature>
<evidence type="ECO:0000256" key="2">
    <source>
        <dbReference type="RuleBase" id="RU003858"/>
    </source>
</evidence>
<organism evidence="6 7">
    <name type="scientific">Podospora fimiseda</name>
    <dbReference type="NCBI Taxonomy" id="252190"/>
    <lineage>
        <taxon>Eukaryota</taxon>
        <taxon>Fungi</taxon>
        <taxon>Dikarya</taxon>
        <taxon>Ascomycota</taxon>
        <taxon>Pezizomycotina</taxon>
        <taxon>Sordariomycetes</taxon>
        <taxon>Sordariomycetidae</taxon>
        <taxon>Sordariales</taxon>
        <taxon>Podosporaceae</taxon>
        <taxon>Podospora</taxon>
    </lineage>
</organism>
<keyword evidence="4" id="KW-0812">Transmembrane</keyword>
<dbReference type="EMBL" id="MU865320">
    <property type="protein sequence ID" value="KAK4228314.1"/>
    <property type="molecule type" value="Genomic_DNA"/>
</dbReference>
<feature type="region of interest" description="Disordered" evidence="3">
    <location>
        <begin position="135"/>
        <end position="164"/>
    </location>
</feature>
<dbReference type="InterPro" id="IPR000727">
    <property type="entry name" value="T_SNARE_dom"/>
</dbReference>
<dbReference type="InterPro" id="IPR045242">
    <property type="entry name" value="Syntaxin"/>
</dbReference>
<evidence type="ECO:0000256" key="4">
    <source>
        <dbReference type="SAM" id="Phobius"/>
    </source>
</evidence>
<comment type="similarity">
    <text evidence="1 2">Belongs to the syntaxin family.</text>
</comment>
<keyword evidence="4" id="KW-0472">Membrane</keyword>
<dbReference type="FunFam" id="1.20.58.70:FF:000018">
    <property type="entry name" value="SNARE domain protein"/>
    <property type="match status" value="1"/>
</dbReference>
<keyword evidence="7" id="KW-1185">Reference proteome</keyword>
<dbReference type="Gene3D" id="1.20.58.70">
    <property type="match status" value="1"/>
</dbReference>
<dbReference type="Pfam" id="PF05739">
    <property type="entry name" value="SNARE"/>
    <property type="match status" value="1"/>
</dbReference>
<dbReference type="FunFam" id="1.20.5.110:FF:000059">
    <property type="entry name" value="Related to syntaxin 12"/>
    <property type="match status" value="1"/>
</dbReference>
<dbReference type="AlphaFoldDB" id="A0AAN7BRR2"/>
<dbReference type="GO" id="GO:0000149">
    <property type="term" value="F:SNARE binding"/>
    <property type="evidence" value="ECO:0007669"/>
    <property type="project" value="TreeGrafter"/>
</dbReference>
<dbReference type="Gene3D" id="1.20.5.110">
    <property type="match status" value="1"/>
</dbReference>
<dbReference type="GO" id="GO:0048278">
    <property type="term" value="P:vesicle docking"/>
    <property type="evidence" value="ECO:0007669"/>
    <property type="project" value="TreeGrafter"/>
</dbReference>
<dbReference type="Proteomes" id="UP001301958">
    <property type="component" value="Unassembled WGS sequence"/>
</dbReference>
<dbReference type="GO" id="GO:0005484">
    <property type="term" value="F:SNAP receptor activity"/>
    <property type="evidence" value="ECO:0007669"/>
    <property type="project" value="InterPro"/>
</dbReference>
<evidence type="ECO:0000313" key="7">
    <source>
        <dbReference type="Proteomes" id="UP001301958"/>
    </source>
</evidence>
<sequence>MSFDQLSSLEAGNIRPRGSISGGAYTDDPEFSRLSQDLMNKLFKLNGNNQRLSGEVGHLGTRRDTPRVRERVHELIEESRELFKQVGEGVKKIQTWEDVTPSQKYQQQKLSREFQSSLSEFQSLQRTALEKQKASVSAARATIDPSSDAHAPPPQPHLSSSPQLLQQQELTRLAPQDDVDFQEALIIEREEEIRNIEQGVGDLNVLFQQVAQIVNEQGEVLDTIAGNVENVLDDTRGADRELRAAARYQKNARSKACCLLLILTVILTIVLLAVFLG</sequence>
<dbReference type="PANTHER" id="PTHR19957">
    <property type="entry name" value="SYNTAXIN"/>
    <property type="match status" value="1"/>
</dbReference>
<evidence type="ECO:0000256" key="3">
    <source>
        <dbReference type="SAM" id="MobiDB-lite"/>
    </source>
</evidence>
<comment type="caution">
    <text evidence="6">The sequence shown here is derived from an EMBL/GenBank/DDBJ whole genome shotgun (WGS) entry which is preliminary data.</text>
</comment>
<dbReference type="GO" id="GO:0006906">
    <property type="term" value="P:vesicle fusion"/>
    <property type="evidence" value="ECO:0007669"/>
    <property type="project" value="TreeGrafter"/>
</dbReference>